<gene>
    <name evidence="1" type="ORF">NDES1114_LOCUS15784</name>
</gene>
<sequence>MVEQALIDRVAELEALELMLLFRSLPKVHLTGSDLYLDVCDRLAALTDHGDLTAEEIVSIVAAAEPDTPKHILRNMLVNHLRAYVGRVDLSAADALAVLRALAMLDPSSDPREEEQLRDLAGRVVRQLLEGLGTLTASQIGEAAHYLSLLGALEVEFPTRESAELTRALVDAFCAQLHGVDAGAVASMIESVSAADPAFVVRVGDTIRDNHDQFAPDEHATVLEGVVGTANLAVAGRMPAGREAAIDLLKDVLEVHETIVTNTAFDPDARTYLRSVEALAMVDSRLRQRSPQQFNAAARRVLASLAANARSLSASECVRALSAAASLGTAATDAVLDSLLRWLLEAGQCLAPGDVGPILRAAQALPPLPTTRSRTRMTHEVLPKLLDRADGGSGRAADP</sequence>
<accession>A0A7S1Q4Q9</accession>
<protein>
    <submittedName>
        <fullName evidence="1">Uncharacterized protein</fullName>
    </submittedName>
</protein>
<name>A0A7S1Q4Q9_NEODS</name>
<dbReference type="EMBL" id="HBGF01023864">
    <property type="protein sequence ID" value="CAD9117984.1"/>
    <property type="molecule type" value="Transcribed_RNA"/>
</dbReference>
<proteinExistence type="predicted"/>
<evidence type="ECO:0000313" key="1">
    <source>
        <dbReference type="EMBL" id="CAD9117984.1"/>
    </source>
</evidence>
<dbReference type="AlphaFoldDB" id="A0A7S1Q4Q9"/>
<reference evidence="1" key="1">
    <citation type="submission" date="2021-01" db="EMBL/GenBank/DDBJ databases">
        <authorList>
            <person name="Corre E."/>
            <person name="Pelletier E."/>
            <person name="Niang G."/>
            <person name="Scheremetjew M."/>
            <person name="Finn R."/>
            <person name="Kale V."/>
            <person name="Holt S."/>
            <person name="Cochrane G."/>
            <person name="Meng A."/>
            <person name="Brown T."/>
            <person name="Cohen L."/>
        </authorList>
    </citation>
    <scope>NUCLEOTIDE SEQUENCE</scope>
    <source>
        <strain evidence="1">CCAP 1951/1</strain>
    </source>
</reference>
<organism evidence="1">
    <name type="scientific">Neobodo designis</name>
    <name type="common">Flagellated protozoan</name>
    <name type="synonym">Bodo designis</name>
    <dbReference type="NCBI Taxonomy" id="312471"/>
    <lineage>
        <taxon>Eukaryota</taxon>
        <taxon>Discoba</taxon>
        <taxon>Euglenozoa</taxon>
        <taxon>Kinetoplastea</taxon>
        <taxon>Metakinetoplastina</taxon>
        <taxon>Neobodonida</taxon>
        <taxon>Neobodo</taxon>
    </lineage>
</organism>